<organism evidence="2 3">
    <name type="scientific">Phytophthora cactorum</name>
    <dbReference type="NCBI Taxonomy" id="29920"/>
    <lineage>
        <taxon>Eukaryota</taxon>
        <taxon>Sar</taxon>
        <taxon>Stramenopiles</taxon>
        <taxon>Oomycota</taxon>
        <taxon>Peronosporomycetes</taxon>
        <taxon>Peronosporales</taxon>
        <taxon>Peronosporaceae</taxon>
        <taxon>Phytophthora</taxon>
    </lineage>
</organism>
<dbReference type="Proteomes" id="UP000736787">
    <property type="component" value="Unassembled WGS sequence"/>
</dbReference>
<evidence type="ECO:0000313" key="2">
    <source>
        <dbReference type="EMBL" id="KAG2939207.1"/>
    </source>
</evidence>
<feature type="region of interest" description="Disordered" evidence="1">
    <location>
        <begin position="1"/>
        <end position="64"/>
    </location>
</feature>
<name>A0A8T1DBZ1_9STRA</name>
<evidence type="ECO:0000256" key="1">
    <source>
        <dbReference type="SAM" id="MobiDB-lite"/>
    </source>
</evidence>
<feature type="compositionally biased region" description="Polar residues" evidence="1">
    <location>
        <begin position="43"/>
        <end position="60"/>
    </location>
</feature>
<accession>A0A8T1DBZ1</accession>
<reference evidence="2" key="1">
    <citation type="submission" date="2018-10" db="EMBL/GenBank/DDBJ databases">
        <title>Effector identification in a new, highly contiguous assembly of the strawberry crown rot pathogen Phytophthora cactorum.</title>
        <authorList>
            <person name="Armitage A.D."/>
            <person name="Nellist C.F."/>
            <person name="Bates H."/>
            <person name="Vickerstaff R.J."/>
            <person name="Harrison R.J."/>
        </authorList>
    </citation>
    <scope>NUCLEOTIDE SEQUENCE</scope>
    <source>
        <strain evidence="2">4040</strain>
    </source>
</reference>
<dbReference type="AlphaFoldDB" id="A0A8T1DBZ1"/>
<gene>
    <name evidence="2" type="ORF">PC117_g11011</name>
</gene>
<proteinExistence type="predicted"/>
<protein>
    <submittedName>
        <fullName evidence="2">Uncharacterized protein</fullName>
    </submittedName>
</protein>
<dbReference type="EMBL" id="RCMK01000277">
    <property type="protein sequence ID" value="KAG2939207.1"/>
    <property type="molecule type" value="Genomic_DNA"/>
</dbReference>
<evidence type="ECO:0000313" key="3">
    <source>
        <dbReference type="Proteomes" id="UP000736787"/>
    </source>
</evidence>
<comment type="caution">
    <text evidence="2">The sequence shown here is derived from an EMBL/GenBank/DDBJ whole genome shotgun (WGS) entry which is preliminary data.</text>
</comment>
<sequence>MVNYSKDDFDADTLQSDTPAPSPIPSPYPANNRRSHVPEQCPDFQTTKKVSLSSAATTPSGFVETVPKGPIKRLGATSAISFDPKVLIQPKHAIKYGTTSGPAEEISLFTYRVQSLSTEHPVKSANESRPIKIQRAVTIVETVSRET</sequence>